<feature type="transmembrane region" description="Helical" evidence="9">
    <location>
        <begin position="214"/>
        <end position="235"/>
    </location>
</feature>
<dbReference type="OrthoDB" id="63984at2"/>
<dbReference type="InterPro" id="IPR036259">
    <property type="entry name" value="MFS_trans_sf"/>
</dbReference>
<dbReference type="STRING" id="650850.SAMN04488129_105169"/>
<feature type="transmembrane region" description="Helical" evidence="9">
    <location>
        <begin position="103"/>
        <end position="125"/>
    </location>
</feature>
<feature type="transmembrane region" description="Helical" evidence="9">
    <location>
        <begin position="43"/>
        <end position="66"/>
    </location>
</feature>
<feature type="transmembrane region" description="Helical" evidence="9">
    <location>
        <begin position="247"/>
        <end position="268"/>
    </location>
</feature>
<evidence type="ECO:0000256" key="3">
    <source>
        <dbReference type="ARBA" id="ARBA00022448"/>
    </source>
</evidence>
<accession>A0A1H7L4C0</accession>
<gene>
    <name evidence="11" type="ORF">SAMN04488129_105169</name>
</gene>
<dbReference type="InterPro" id="IPR011701">
    <property type="entry name" value="MFS"/>
</dbReference>
<feature type="transmembrane region" description="Helical" evidence="9">
    <location>
        <begin position="132"/>
        <end position="154"/>
    </location>
</feature>
<keyword evidence="4" id="KW-1003">Cell membrane</keyword>
<dbReference type="PANTHER" id="PTHR43271">
    <property type="entry name" value="BLL2771 PROTEIN"/>
    <property type="match status" value="1"/>
</dbReference>
<dbReference type="Gene3D" id="1.20.1250.20">
    <property type="entry name" value="MFS general substrate transporter like domains"/>
    <property type="match status" value="1"/>
</dbReference>
<evidence type="ECO:0000259" key="10">
    <source>
        <dbReference type="PROSITE" id="PS50850"/>
    </source>
</evidence>
<dbReference type="InterPro" id="IPR020846">
    <property type="entry name" value="MFS_dom"/>
</dbReference>
<feature type="domain" description="Major facilitator superfamily (MFS) profile" evidence="10">
    <location>
        <begin position="12"/>
        <end position="392"/>
    </location>
</feature>
<dbReference type="SUPFAM" id="SSF103473">
    <property type="entry name" value="MFS general substrate transporter"/>
    <property type="match status" value="1"/>
</dbReference>
<comment type="similarity">
    <text evidence="2">Belongs to the major facilitator superfamily.</text>
</comment>
<feature type="transmembrane region" description="Helical" evidence="9">
    <location>
        <begin position="304"/>
        <end position="326"/>
    </location>
</feature>
<proteinExistence type="inferred from homology"/>
<dbReference type="CDD" id="cd17324">
    <property type="entry name" value="MFS_NepI_like"/>
    <property type="match status" value="1"/>
</dbReference>
<evidence type="ECO:0000313" key="11">
    <source>
        <dbReference type="EMBL" id="SEK93808.1"/>
    </source>
</evidence>
<keyword evidence="3" id="KW-0813">Transport</keyword>
<keyword evidence="6 9" id="KW-1133">Transmembrane helix</keyword>
<feature type="transmembrane region" description="Helical" evidence="9">
    <location>
        <begin position="338"/>
        <end position="356"/>
    </location>
</feature>
<dbReference type="Proteomes" id="UP000198807">
    <property type="component" value="Unassembled WGS sequence"/>
</dbReference>
<feature type="transmembrane region" description="Helical" evidence="9">
    <location>
        <begin position="166"/>
        <end position="186"/>
    </location>
</feature>
<name>A0A1H7L4C0_9GAMM</name>
<keyword evidence="7 9" id="KW-0472">Membrane</keyword>
<evidence type="ECO:0000256" key="6">
    <source>
        <dbReference type="ARBA" id="ARBA00022989"/>
    </source>
</evidence>
<protein>
    <submittedName>
        <fullName evidence="11">MFS transporter, YNFM family, putative membrane transport protein</fullName>
    </submittedName>
</protein>
<organism evidence="11 12">
    <name type="scientific">Halomonas daqiaonensis</name>
    <dbReference type="NCBI Taxonomy" id="650850"/>
    <lineage>
        <taxon>Bacteria</taxon>
        <taxon>Pseudomonadati</taxon>
        <taxon>Pseudomonadota</taxon>
        <taxon>Gammaproteobacteria</taxon>
        <taxon>Oceanospirillales</taxon>
        <taxon>Halomonadaceae</taxon>
        <taxon>Halomonas</taxon>
    </lineage>
</organism>
<dbReference type="EMBL" id="FOBC01000005">
    <property type="protein sequence ID" value="SEK93808.1"/>
    <property type="molecule type" value="Genomic_DNA"/>
</dbReference>
<dbReference type="PANTHER" id="PTHR43271:SF1">
    <property type="entry name" value="INNER MEMBRANE TRANSPORT PROTEIN YNFM"/>
    <property type="match status" value="1"/>
</dbReference>
<evidence type="ECO:0000256" key="5">
    <source>
        <dbReference type="ARBA" id="ARBA00022692"/>
    </source>
</evidence>
<feature type="transmembrane region" description="Helical" evidence="9">
    <location>
        <begin position="12"/>
        <end position="31"/>
    </location>
</feature>
<keyword evidence="5 9" id="KW-0812">Transmembrane</keyword>
<evidence type="ECO:0000256" key="9">
    <source>
        <dbReference type="SAM" id="Phobius"/>
    </source>
</evidence>
<evidence type="ECO:0000256" key="7">
    <source>
        <dbReference type="ARBA" id="ARBA00023136"/>
    </source>
</evidence>
<evidence type="ECO:0000256" key="4">
    <source>
        <dbReference type="ARBA" id="ARBA00022475"/>
    </source>
</evidence>
<dbReference type="PROSITE" id="PS50850">
    <property type="entry name" value="MFS"/>
    <property type="match status" value="1"/>
</dbReference>
<dbReference type="RefSeq" id="WP_089711501.1">
    <property type="nucleotide sequence ID" value="NZ_FOBC01000005.1"/>
</dbReference>
<dbReference type="GO" id="GO:0022857">
    <property type="term" value="F:transmembrane transporter activity"/>
    <property type="evidence" value="ECO:0007669"/>
    <property type="project" value="InterPro"/>
</dbReference>
<feature type="compositionally biased region" description="Low complexity" evidence="8">
    <location>
        <begin position="402"/>
        <end position="419"/>
    </location>
</feature>
<feature type="transmembrane region" description="Helical" evidence="9">
    <location>
        <begin position="280"/>
        <end position="298"/>
    </location>
</feature>
<feature type="transmembrane region" description="Helical" evidence="9">
    <location>
        <begin position="78"/>
        <end position="97"/>
    </location>
</feature>
<evidence type="ECO:0000256" key="2">
    <source>
        <dbReference type="ARBA" id="ARBA00008335"/>
    </source>
</evidence>
<keyword evidence="12" id="KW-1185">Reference proteome</keyword>
<dbReference type="Pfam" id="PF07690">
    <property type="entry name" value="MFS_1"/>
    <property type="match status" value="1"/>
</dbReference>
<evidence type="ECO:0000256" key="1">
    <source>
        <dbReference type="ARBA" id="ARBA00004651"/>
    </source>
</evidence>
<feature type="region of interest" description="Disordered" evidence="8">
    <location>
        <begin position="398"/>
        <end position="419"/>
    </location>
</feature>
<sequence length="419" mass="44493">MIAPHTHSWWRATLALCLGSFLVFINLYAPQPLLPALRETYEVSTLGISLVMSVATLALAGSLLVFGPLSDAIGRDAIMRLTLLAAGLLSLGLAFAPNFETLLVMRALQGFMLGGLPAVAIAWMGDEFERPALLSAVGLYIGANSLGGISGRVVGGTVAEIGGAPGSFLAVGTMTLVGLVLFWKLLPAARAFTPRRFELGVALADLGGHLRNPLLLGAYLLGGLNFLIFINQYSYITFRLAEAPFGLGTRVLGLIFLTYLGGTLGSSLSGRLAGRWSQPVCMMLGILILIGGTAVTLAESLGWIIVGLTLNAFGFFLAHSMASSWVGRRARSARGSASALYLVFYYTGASLGGFWLEPFWQTAGWNGVALASWLMLAVTLGLAAWLLRRERREHQEAEVALASSPQTSSSRSTRPQADL</sequence>
<evidence type="ECO:0000256" key="8">
    <source>
        <dbReference type="SAM" id="MobiDB-lite"/>
    </source>
</evidence>
<dbReference type="AlphaFoldDB" id="A0A1H7L4C0"/>
<reference evidence="12" key="1">
    <citation type="submission" date="2016-10" db="EMBL/GenBank/DDBJ databases">
        <authorList>
            <person name="Varghese N."/>
            <person name="Submissions S."/>
        </authorList>
    </citation>
    <scope>NUCLEOTIDE SEQUENCE [LARGE SCALE GENOMIC DNA]</scope>
    <source>
        <strain evidence="12">CGMCC 1.9150</strain>
    </source>
</reference>
<comment type="subcellular location">
    <subcellularLocation>
        <location evidence="1">Cell membrane</location>
        <topology evidence="1">Multi-pass membrane protein</topology>
    </subcellularLocation>
</comment>
<dbReference type="GO" id="GO:0005886">
    <property type="term" value="C:plasma membrane"/>
    <property type="evidence" value="ECO:0007669"/>
    <property type="project" value="UniProtKB-SubCell"/>
</dbReference>
<feature type="transmembrane region" description="Helical" evidence="9">
    <location>
        <begin position="368"/>
        <end position="387"/>
    </location>
</feature>
<evidence type="ECO:0000313" key="12">
    <source>
        <dbReference type="Proteomes" id="UP000198807"/>
    </source>
</evidence>